<dbReference type="GO" id="GO:0005789">
    <property type="term" value="C:endoplasmic reticulum membrane"/>
    <property type="evidence" value="ECO:0007669"/>
    <property type="project" value="UniProtKB-SubCell"/>
</dbReference>
<evidence type="ECO:0000256" key="5">
    <source>
        <dbReference type="ARBA" id="ARBA00022782"/>
    </source>
</evidence>
<evidence type="ECO:0000256" key="4">
    <source>
        <dbReference type="ARBA" id="ARBA00022692"/>
    </source>
</evidence>
<feature type="transmembrane region" description="Helical" evidence="16">
    <location>
        <begin position="82"/>
        <end position="100"/>
    </location>
</feature>
<accession>A0AAV1HX54</accession>
<dbReference type="EC" id="1.3.1.22" evidence="16"/>
<dbReference type="InterPro" id="IPR039357">
    <property type="entry name" value="SRD5A/TECR"/>
</dbReference>
<keyword evidence="19" id="KW-1185">Reference proteome</keyword>
<comment type="subcellular location">
    <subcellularLocation>
        <location evidence="1">Endoplasmic reticulum membrane</location>
        <topology evidence="1">Multi-pass membrane protein</topology>
    </subcellularLocation>
    <subcellularLocation>
        <location evidence="2">Microsome membrane</location>
    </subcellularLocation>
</comment>
<keyword evidence="12 16" id="KW-0472">Membrane</keyword>
<feature type="transmembrane region" description="Helical" evidence="16">
    <location>
        <begin position="12"/>
        <end position="37"/>
    </location>
</feature>
<evidence type="ECO:0000256" key="3">
    <source>
        <dbReference type="ARBA" id="ARBA00007742"/>
    </source>
</evidence>
<gene>
    <name evidence="18" type="ORF">CVIRNUC_002772</name>
</gene>
<evidence type="ECO:0000256" key="9">
    <source>
        <dbReference type="ARBA" id="ARBA00022989"/>
    </source>
</evidence>
<keyword evidence="6" id="KW-0256">Endoplasmic reticulum</keyword>
<dbReference type="FunFam" id="1.20.120.1630:FF:000002">
    <property type="entry name" value="Steroid 5 alpha-reductase 1"/>
    <property type="match status" value="1"/>
</dbReference>
<comment type="catalytic activity">
    <reaction evidence="15">
        <text>androst-4-ene-3,17-dione + NADPH + H(+) = 5alpha-androstan-3,17-dione + NADP(+)</text>
        <dbReference type="Rhea" id="RHEA:50816"/>
        <dbReference type="ChEBI" id="CHEBI:15378"/>
        <dbReference type="ChEBI" id="CHEBI:15994"/>
        <dbReference type="ChEBI" id="CHEBI:16422"/>
        <dbReference type="ChEBI" id="CHEBI:57783"/>
        <dbReference type="ChEBI" id="CHEBI:58349"/>
    </reaction>
    <physiologicalReaction direction="left-to-right" evidence="15">
        <dbReference type="Rhea" id="RHEA:50817"/>
    </physiologicalReaction>
</comment>
<dbReference type="InterPro" id="IPR016636">
    <property type="entry name" value="3-oxo-5-alpha-steroid_4-DH"/>
</dbReference>
<protein>
    <recommendedName>
        <fullName evidence="16">Steroid 5-alpha-reductase DET2</fullName>
        <ecNumber evidence="16">1.3.1.22</ecNumber>
    </recommendedName>
</protein>
<dbReference type="GO" id="GO:0030154">
    <property type="term" value="P:cell differentiation"/>
    <property type="evidence" value="ECO:0007669"/>
    <property type="project" value="UniProtKB-KW"/>
</dbReference>
<keyword evidence="8" id="KW-0521">NADP</keyword>
<name>A0AAV1HX54_9CHLO</name>
<evidence type="ECO:0000256" key="1">
    <source>
        <dbReference type="ARBA" id="ARBA00004477"/>
    </source>
</evidence>
<evidence type="ECO:0000256" key="8">
    <source>
        <dbReference type="ARBA" id="ARBA00022857"/>
    </source>
</evidence>
<evidence type="ECO:0000256" key="13">
    <source>
        <dbReference type="ARBA" id="ARBA00037789"/>
    </source>
</evidence>
<evidence type="ECO:0000256" key="2">
    <source>
        <dbReference type="ARBA" id="ARBA00004524"/>
    </source>
</evidence>
<dbReference type="AlphaFoldDB" id="A0AAV1HX54"/>
<reference evidence="18 19" key="1">
    <citation type="submission" date="2023-10" db="EMBL/GenBank/DDBJ databases">
        <authorList>
            <person name="Maclean D."/>
            <person name="Macfadyen A."/>
        </authorList>
    </citation>
    <scope>NUCLEOTIDE SEQUENCE [LARGE SCALE GENOMIC DNA]</scope>
</reference>
<sequence length="260" mass="29104">MDSYRPECPSKEVLDGMAILMVLTGIVTFVSLTWGGHSAAYGRYTLGGTKLALNSKVAWMTQEMWSFLVPLLLIWRQVAQRGAHLGSLQVLLAAMFLAHYGWRSFAYPLLQRGGKATPVLIWLLAAIFCMYNGVLQGCDILAREGKDVALRQIIGVALWVVGWSVNLHSDHILRTLRKPGQRGYKIPRGGCFEYVSGANYFGEMLEWCGYAVAANSLPAAAFAFFTISNIGPRGWQHHLWYKEHFPGYPKHRRAVVPFLL</sequence>
<evidence type="ECO:0000256" key="7">
    <source>
        <dbReference type="ARBA" id="ARBA00022848"/>
    </source>
</evidence>
<keyword evidence="7" id="KW-0492">Microsome</keyword>
<keyword evidence="16" id="KW-0752">Steroid biosynthesis</keyword>
<dbReference type="EMBL" id="CAUYUE010000004">
    <property type="protein sequence ID" value="CAK0760449.1"/>
    <property type="molecule type" value="Genomic_DNA"/>
</dbReference>
<feature type="transmembrane region" description="Helical" evidence="16">
    <location>
        <begin position="148"/>
        <end position="165"/>
    </location>
</feature>
<comment type="similarity">
    <text evidence="3 16">Belongs to the steroid 5-alpha reductase family.</text>
</comment>
<keyword evidence="16" id="KW-0444">Lipid biosynthesis</keyword>
<feature type="domain" description="3-oxo-5-alpha-steroid 4-dehydrogenase C-terminal" evidence="17">
    <location>
        <begin position="116"/>
        <end position="260"/>
    </location>
</feature>
<dbReference type="GO" id="GO:0016132">
    <property type="term" value="P:brassinosteroid biosynthetic process"/>
    <property type="evidence" value="ECO:0007669"/>
    <property type="project" value="UniProtKB-KW"/>
</dbReference>
<comment type="function">
    <text evidence="13">Converts testosterone into 5-alpha-dihydrotestosterone and progesterone or corticosterone into their corresponding 5-alpha-3-oxosteroids. It plays a central role in sexual differentiation and androgen physiology.</text>
</comment>
<keyword evidence="9 16" id="KW-1133">Transmembrane helix</keyword>
<proteinExistence type="inferred from homology"/>
<comment type="caution">
    <text evidence="18">The sequence shown here is derived from an EMBL/GenBank/DDBJ whole genome shotgun (WGS) entry which is preliminary data.</text>
</comment>
<evidence type="ECO:0000256" key="6">
    <source>
        <dbReference type="ARBA" id="ARBA00022824"/>
    </source>
</evidence>
<dbReference type="InterPro" id="IPR001104">
    <property type="entry name" value="3-oxo-5_a-steroid_4-DH_C"/>
</dbReference>
<evidence type="ECO:0000256" key="15">
    <source>
        <dbReference type="ARBA" id="ARBA00049166"/>
    </source>
</evidence>
<feature type="transmembrane region" description="Helical" evidence="16">
    <location>
        <begin position="120"/>
        <end position="141"/>
    </location>
</feature>
<feature type="transmembrane region" description="Helical" evidence="16">
    <location>
        <begin position="57"/>
        <end position="75"/>
    </location>
</feature>
<comment type="catalytic activity">
    <reaction evidence="14 16">
        <text>a 3-oxo-5alpha-steroid + NADP(+) = a 3-oxo-Delta(4)-steroid + NADPH + H(+)</text>
        <dbReference type="Rhea" id="RHEA:54384"/>
        <dbReference type="ChEBI" id="CHEBI:13601"/>
        <dbReference type="ChEBI" id="CHEBI:15378"/>
        <dbReference type="ChEBI" id="CHEBI:47909"/>
        <dbReference type="ChEBI" id="CHEBI:57783"/>
        <dbReference type="ChEBI" id="CHEBI:58349"/>
        <dbReference type="EC" id="1.3.1.22"/>
    </reaction>
</comment>
<evidence type="ECO:0000256" key="11">
    <source>
        <dbReference type="ARBA" id="ARBA00023098"/>
    </source>
</evidence>
<evidence type="ECO:0000256" key="10">
    <source>
        <dbReference type="ARBA" id="ARBA00023002"/>
    </source>
</evidence>
<dbReference type="Pfam" id="PF02544">
    <property type="entry name" value="Steroid_dh"/>
    <property type="match status" value="1"/>
</dbReference>
<dbReference type="PROSITE" id="PS50244">
    <property type="entry name" value="S5A_REDUCTASE"/>
    <property type="match status" value="1"/>
</dbReference>
<keyword evidence="16" id="KW-1069">Brassinosteroid biosynthesis</keyword>
<keyword evidence="10" id="KW-0560">Oxidoreductase</keyword>
<keyword evidence="11" id="KW-0443">Lipid metabolism</keyword>
<dbReference type="Gene3D" id="1.20.120.1630">
    <property type="match status" value="1"/>
</dbReference>
<dbReference type="GO" id="GO:0047751">
    <property type="term" value="F:3-oxo-5-alpha-steroid 4-dehydrogenase (NADP+) activity"/>
    <property type="evidence" value="ECO:0007669"/>
    <property type="project" value="UniProtKB-EC"/>
</dbReference>
<dbReference type="PANTHER" id="PTHR10556">
    <property type="entry name" value="3-OXO-5-ALPHA-STEROID 4-DEHYDROGENASE"/>
    <property type="match status" value="1"/>
</dbReference>
<keyword evidence="4 16" id="KW-0812">Transmembrane</keyword>
<comment type="pathway">
    <text evidence="16">Plant hormone biosynthesis; brassinosteroid biosynthesis.</text>
</comment>
<dbReference type="Proteomes" id="UP001314263">
    <property type="component" value="Unassembled WGS sequence"/>
</dbReference>
<comment type="function">
    <text evidence="16">Involved in a reduction step in the biosynthesis of the plant steroid, brassinolide.</text>
</comment>
<evidence type="ECO:0000259" key="17">
    <source>
        <dbReference type="Pfam" id="PF02544"/>
    </source>
</evidence>
<evidence type="ECO:0000256" key="12">
    <source>
        <dbReference type="ARBA" id="ARBA00023136"/>
    </source>
</evidence>
<evidence type="ECO:0000313" key="19">
    <source>
        <dbReference type="Proteomes" id="UP001314263"/>
    </source>
</evidence>
<organism evidence="18 19">
    <name type="scientific">Coccomyxa viridis</name>
    <dbReference type="NCBI Taxonomy" id="1274662"/>
    <lineage>
        <taxon>Eukaryota</taxon>
        <taxon>Viridiplantae</taxon>
        <taxon>Chlorophyta</taxon>
        <taxon>core chlorophytes</taxon>
        <taxon>Trebouxiophyceae</taxon>
        <taxon>Trebouxiophyceae incertae sedis</taxon>
        <taxon>Coccomyxaceae</taxon>
        <taxon>Coccomyxa</taxon>
    </lineage>
</organism>
<keyword evidence="5" id="KW-0221">Differentiation</keyword>
<evidence type="ECO:0000313" key="18">
    <source>
        <dbReference type="EMBL" id="CAK0760449.1"/>
    </source>
</evidence>
<dbReference type="PIRSF" id="PIRSF015596">
    <property type="entry name" value="5_alpha-SR2"/>
    <property type="match status" value="1"/>
</dbReference>
<evidence type="ECO:0000256" key="16">
    <source>
        <dbReference type="PIRNR" id="PIRNR015596"/>
    </source>
</evidence>
<evidence type="ECO:0000256" key="14">
    <source>
        <dbReference type="ARBA" id="ARBA00048164"/>
    </source>
</evidence>
<dbReference type="PANTHER" id="PTHR10556:SF57">
    <property type="entry name" value="3-OXO-5-ALPHA-STEROID 4-DEHYDROGENASE 1"/>
    <property type="match status" value="1"/>
</dbReference>